<dbReference type="EMBL" id="BPLR01012261">
    <property type="protein sequence ID" value="GIY52603.1"/>
    <property type="molecule type" value="Genomic_DNA"/>
</dbReference>
<evidence type="ECO:0000313" key="3">
    <source>
        <dbReference type="EMBL" id="GIY52603.1"/>
    </source>
</evidence>
<reference evidence="3 4" key="1">
    <citation type="submission" date="2021-06" db="EMBL/GenBank/DDBJ databases">
        <title>Caerostris extrusa draft genome.</title>
        <authorList>
            <person name="Kono N."/>
            <person name="Arakawa K."/>
        </authorList>
    </citation>
    <scope>NUCLEOTIDE SEQUENCE [LARGE SCALE GENOMIC DNA]</scope>
</reference>
<sequence length="99" mass="10927">MEMPKKLSRIKMFSFGVLTYFTYVHIVYNSSSIMEGILEDHPNPVSSSPRSACKLEGGPDLRLHARCFERALAKVPAPSRDPLPPKNAAADAQKPATEL</sequence>
<evidence type="ECO:0000256" key="2">
    <source>
        <dbReference type="SAM" id="Phobius"/>
    </source>
</evidence>
<comment type="caution">
    <text evidence="3">The sequence shown here is derived from an EMBL/GenBank/DDBJ whole genome shotgun (WGS) entry which is preliminary data.</text>
</comment>
<feature type="transmembrane region" description="Helical" evidence="2">
    <location>
        <begin position="12"/>
        <end position="28"/>
    </location>
</feature>
<keyword evidence="2" id="KW-0472">Membrane</keyword>
<name>A0AAV4U4D8_CAEEX</name>
<feature type="region of interest" description="Disordered" evidence="1">
    <location>
        <begin position="76"/>
        <end position="99"/>
    </location>
</feature>
<protein>
    <submittedName>
        <fullName evidence="3">Uncharacterized protein</fullName>
    </submittedName>
</protein>
<evidence type="ECO:0000256" key="1">
    <source>
        <dbReference type="SAM" id="MobiDB-lite"/>
    </source>
</evidence>
<proteinExistence type="predicted"/>
<evidence type="ECO:0000313" key="4">
    <source>
        <dbReference type="Proteomes" id="UP001054945"/>
    </source>
</evidence>
<dbReference type="Proteomes" id="UP001054945">
    <property type="component" value="Unassembled WGS sequence"/>
</dbReference>
<keyword evidence="2" id="KW-0812">Transmembrane</keyword>
<keyword evidence="4" id="KW-1185">Reference proteome</keyword>
<gene>
    <name evidence="3" type="ORF">CEXT_712421</name>
</gene>
<accession>A0AAV4U4D8</accession>
<keyword evidence="2" id="KW-1133">Transmembrane helix</keyword>
<organism evidence="3 4">
    <name type="scientific">Caerostris extrusa</name>
    <name type="common">Bark spider</name>
    <name type="synonym">Caerostris bankana</name>
    <dbReference type="NCBI Taxonomy" id="172846"/>
    <lineage>
        <taxon>Eukaryota</taxon>
        <taxon>Metazoa</taxon>
        <taxon>Ecdysozoa</taxon>
        <taxon>Arthropoda</taxon>
        <taxon>Chelicerata</taxon>
        <taxon>Arachnida</taxon>
        <taxon>Araneae</taxon>
        <taxon>Araneomorphae</taxon>
        <taxon>Entelegynae</taxon>
        <taxon>Araneoidea</taxon>
        <taxon>Araneidae</taxon>
        <taxon>Caerostris</taxon>
    </lineage>
</organism>
<dbReference type="AlphaFoldDB" id="A0AAV4U4D8"/>